<sequence length="256" mass="28586">MHVSKYRDLTLLQIDESRYFTIACDSCGGIGMSELDIVKVEESIVGYLTSRVCLFETLAFRAKPTLLINTLCVEMEGRGKLILSGIKQAIKEYNEVQFFNEALDIDITGSTEENIPTLQTALGITVMGEIYQPFERPYVNKGDVAILIGYPKVGQEVLIDINENLNEIINFQSLKQLTVLPGVKDILPVGSQGVKYELKQLSKTHNKDIQIYENEPTLIEKSAGPATCVIAVVDRNHIQKVQECISQQITQLGEFI</sequence>
<organism evidence="1 2">
    <name type="scientific">Gottfriedia solisilvae</name>
    <dbReference type="NCBI Taxonomy" id="1516104"/>
    <lineage>
        <taxon>Bacteria</taxon>
        <taxon>Bacillati</taxon>
        <taxon>Bacillota</taxon>
        <taxon>Bacilli</taxon>
        <taxon>Bacillales</taxon>
        <taxon>Bacillaceae</taxon>
        <taxon>Gottfriedia</taxon>
    </lineage>
</organism>
<dbReference type="OrthoDB" id="9805740at2"/>
<evidence type="ECO:0008006" key="3">
    <source>
        <dbReference type="Google" id="ProtNLM"/>
    </source>
</evidence>
<dbReference type="Proteomes" id="UP000626244">
    <property type="component" value="Unassembled WGS sequence"/>
</dbReference>
<keyword evidence="2" id="KW-1185">Reference proteome</keyword>
<evidence type="ECO:0000313" key="2">
    <source>
        <dbReference type="Proteomes" id="UP000626244"/>
    </source>
</evidence>
<name>A0A8J3AT03_9BACI</name>
<evidence type="ECO:0000313" key="1">
    <source>
        <dbReference type="EMBL" id="GGI15633.1"/>
    </source>
</evidence>
<proteinExistence type="predicted"/>
<reference evidence="2" key="1">
    <citation type="journal article" date="2019" name="Int. J. Syst. Evol. Microbiol.">
        <title>The Global Catalogue of Microorganisms (GCM) 10K type strain sequencing project: providing services to taxonomists for standard genome sequencing and annotation.</title>
        <authorList>
            <consortium name="The Broad Institute Genomics Platform"/>
            <consortium name="The Broad Institute Genome Sequencing Center for Infectious Disease"/>
            <person name="Wu L."/>
            <person name="Ma J."/>
        </authorList>
    </citation>
    <scope>NUCLEOTIDE SEQUENCE [LARGE SCALE GENOMIC DNA]</scope>
    <source>
        <strain evidence="2">CGMCC 1.14993</strain>
    </source>
</reference>
<comment type="caution">
    <text evidence="1">The sequence shown here is derived from an EMBL/GenBank/DDBJ whole genome shotgun (WGS) entry which is preliminary data.</text>
</comment>
<dbReference type="EMBL" id="BMHB01000001">
    <property type="protein sequence ID" value="GGI15633.1"/>
    <property type="molecule type" value="Genomic_DNA"/>
</dbReference>
<dbReference type="AlphaFoldDB" id="A0A8J3AT03"/>
<gene>
    <name evidence="1" type="ORF">GCM10007380_28960</name>
</gene>
<protein>
    <recommendedName>
        <fullName evidence="3">Alpha-ribazole kinase</fullName>
    </recommendedName>
</protein>
<dbReference type="RefSeq" id="WP_087999678.1">
    <property type="nucleotide sequence ID" value="NZ_BMHB01000001.1"/>
</dbReference>
<accession>A0A8J3AT03</accession>